<feature type="binding site" evidence="10">
    <location>
        <position position="398"/>
    </location>
    <ligand>
        <name>substrate</name>
    </ligand>
</feature>
<dbReference type="RefSeq" id="WP_072985488.1">
    <property type="nucleotide sequence ID" value="NZ_FQZB01000005.1"/>
</dbReference>
<keyword evidence="5 10" id="KW-0808">Transferase</keyword>
<feature type="binding site" evidence="10">
    <location>
        <position position="175"/>
    </location>
    <ligand>
        <name>substrate</name>
    </ligand>
</feature>
<dbReference type="InterPro" id="IPR016117">
    <property type="entry name" value="ArgJ-like_dom_sf"/>
</dbReference>
<dbReference type="GO" id="GO:0005737">
    <property type="term" value="C:cytoplasm"/>
    <property type="evidence" value="ECO:0007669"/>
    <property type="project" value="UniProtKB-SubCell"/>
</dbReference>
<feature type="site" description="Involved in the stabilization of negative charge on the oxyanion by the formation of the oxyanion hole" evidence="10">
    <location>
        <position position="113"/>
    </location>
</feature>
<name>A0A1M6EP62_9CLOT</name>
<dbReference type="EC" id="2.3.1.1" evidence="10"/>
<dbReference type="HAMAP" id="MF_01106">
    <property type="entry name" value="ArgJ"/>
    <property type="match status" value="1"/>
</dbReference>
<proteinExistence type="inferred from homology"/>
<evidence type="ECO:0000313" key="11">
    <source>
        <dbReference type="EMBL" id="SHI87277.1"/>
    </source>
</evidence>
<dbReference type="STRING" id="1121302.SAMN02745163_00907"/>
<dbReference type="CDD" id="cd02152">
    <property type="entry name" value="OAT"/>
    <property type="match status" value="1"/>
</dbReference>
<dbReference type="GO" id="GO:0006592">
    <property type="term" value="P:ornithine biosynthetic process"/>
    <property type="evidence" value="ECO:0007669"/>
    <property type="project" value="TreeGrafter"/>
</dbReference>
<comment type="function">
    <text evidence="10">Catalyzes two activities which are involved in the cyclic version of arginine biosynthesis: the synthesis of N-acetylglutamate from glutamate and acetyl-CoA as the acetyl donor, and of ornithine by transacetylation between N(2)-acetylornithine and glutamate.</text>
</comment>
<dbReference type="OrthoDB" id="9804242at2"/>
<comment type="pathway">
    <text evidence="10">Amino-acid biosynthesis; L-arginine biosynthesis; L-ornithine and N-acetyl-L-glutamate from L-glutamate and N(2)-acetyl-L-ornithine (cyclic): step 1/1.</text>
</comment>
<dbReference type="Pfam" id="PF01960">
    <property type="entry name" value="ArgJ"/>
    <property type="match status" value="1"/>
</dbReference>
<feature type="binding site" evidence="10">
    <location>
        <position position="186"/>
    </location>
    <ligand>
        <name>substrate</name>
    </ligand>
</feature>
<keyword evidence="7 10" id="KW-0511">Multifunctional enzyme</keyword>
<sequence>MRILKGGIVAPDGFYASGVHCGLKKKKLDLALIYSEVKCNASAMFTKNIVKGNPIIVCKEALIDGKAQAIIINSGNANTCTGEDGLIKAHYMTELVAKAMELDKVDVLVASTGVIGVPLDVSLIEDSIETLKEGLSRTGNINAREAIMTTDLIHKEVAVSINIFGKEVKIGAMAKGSGMIEPNMATMLAFITTDINIENSLLNSALNIAVNKSFNLISVDGDSSTNDSVFIMANGLAKNEIIDSENDYYFEFVDALTYVCVELSKLIASDGEGATKLIECRVLGCKNELEGINIAKAVIKSSLVKTAIFGSDANWGRILCAMGYSGIEFIENKVKLAFESSRGYIEVFKEGIPIEFDETKAKEILKDDDISIIIDLNMGNEKAVAWGCDLSYEYIRINGDYRS</sequence>
<dbReference type="PANTHER" id="PTHR23100:SF0">
    <property type="entry name" value="ARGININE BIOSYNTHESIS BIFUNCTIONAL PROTEIN ARGJ, MITOCHONDRIAL"/>
    <property type="match status" value="1"/>
</dbReference>
<comment type="subcellular location">
    <subcellularLocation>
        <location evidence="10">Cytoplasm</location>
    </subcellularLocation>
</comment>
<keyword evidence="3 10" id="KW-0055">Arginine biosynthesis</keyword>
<comment type="similarity">
    <text evidence="1 10">Belongs to the ArgJ family.</text>
</comment>
<keyword evidence="12" id="KW-1185">Reference proteome</keyword>
<dbReference type="GO" id="GO:0004042">
    <property type="term" value="F:L-glutamate N-acetyltransferase activity"/>
    <property type="evidence" value="ECO:0007669"/>
    <property type="project" value="UniProtKB-UniRule"/>
</dbReference>
<dbReference type="Gene3D" id="3.60.70.12">
    <property type="entry name" value="L-amino peptidase D-ALA esterase/amidase"/>
    <property type="match status" value="1"/>
</dbReference>
<dbReference type="GO" id="GO:0006526">
    <property type="term" value="P:L-arginine biosynthetic process"/>
    <property type="evidence" value="ECO:0007669"/>
    <property type="project" value="UniProtKB-UniRule"/>
</dbReference>
<feature type="binding site" evidence="10">
    <location>
        <position position="403"/>
    </location>
    <ligand>
        <name>substrate</name>
    </ligand>
</feature>
<feature type="site" description="Cleavage; by autolysis" evidence="10">
    <location>
        <begin position="185"/>
        <end position="186"/>
    </location>
</feature>
<evidence type="ECO:0000256" key="1">
    <source>
        <dbReference type="ARBA" id="ARBA00006774"/>
    </source>
</evidence>
<dbReference type="InterPro" id="IPR002813">
    <property type="entry name" value="Arg_biosynth_ArgJ"/>
</dbReference>
<keyword evidence="10" id="KW-0963">Cytoplasm</keyword>
<keyword evidence="6 10" id="KW-0068">Autocatalytic cleavage</keyword>
<dbReference type="GO" id="GO:0004358">
    <property type="term" value="F:L-glutamate N-acetyltransferase activity, acting on acetyl-L-ornithine as donor"/>
    <property type="evidence" value="ECO:0007669"/>
    <property type="project" value="UniProtKB-UniRule"/>
</dbReference>
<dbReference type="UniPathway" id="UPA00068">
    <property type="reaction ID" value="UER00106"/>
</dbReference>
<evidence type="ECO:0000256" key="6">
    <source>
        <dbReference type="ARBA" id="ARBA00022813"/>
    </source>
</evidence>
<dbReference type="EC" id="2.3.1.35" evidence="10"/>
<feature type="site" description="Involved in the stabilization of negative charge on the oxyanion by the formation of the oxyanion hole" evidence="10">
    <location>
        <position position="112"/>
    </location>
</feature>
<evidence type="ECO:0000256" key="8">
    <source>
        <dbReference type="ARBA" id="ARBA00023315"/>
    </source>
</evidence>
<evidence type="ECO:0000256" key="4">
    <source>
        <dbReference type="ARBA" id="ARBA00022605"/>
    </source>
</evidence>
<comment type="pathway">
    <text evidence="10">Amino-acid biosynthesis; L-arginine biosynthesis; N(2)-acetyl-L-ornithine from L-glutamate: step 1/4.</text>
</comment>
<dbReference type="NCBIfam" id="NF003802">
    <property type="entry name" value="PRK05388.1"/>
    <property type="match status" value="1"/>
</dbReference>
<accession>A0A1M6EP62</accession>
<comment type="catalytic activity">
    <reaction evidence="10">
        <text>L-glutamate + acetyl-CoA = N-acetyl-L-glutamate + CoA + H(+)</text>
        <dbReference type="Rhea" id="RHEA:24292"/>
        <dbReference type="ChEBI" id="CHEBI:15378"/>
        <dbReference type="ChEBI" id="CHEBI:29985"/>
        <dbReference type="ChEBI" id="CHEBI:44337"/>
        <dbReference type="ChEBI" id="CHEBI:57287"/>
        <dbReference type="ChEBI" id="CHEBI:57288"/>
        <dbReference type="EC" id="2.3.1.1"/>
    </reaction>
</comment>
<comment type="catalytic activity">
    <reaction evidence="9 10">
        <text>N(2)-acetyl-L-ornithine + L-glutamate = N-acetyl-L-glutamate + L-ornithine</text>
        <dbReference type="Rhea" id="RHEA:15349"/>
        <dbReference type="ChEBI" id="CHEBI:29985"/>
        <dbReference type="ChEBI" id="CHEBI:44337"/>
        <dbReference type="ChEBI" id="CHEBI:46911"/>
        <dbReference type="ChEBI" id="CHEBI:57805"/>
        <dbReference type="EC" id="2.3.1.35"/>
    </reaction>
</comment>
<evidence type="ECO:0000256" key="5">
    <source>
        <dbReference type="ARBA" id="ARBA00022679"/>
    </source>
</evidence>
<dbReference type="SUPFAM" id="SSF56266">
    <property type="entry name" value="DmpA/ArgJ-like"/>
    <property type="match status" value="1"/>
</dbReference>
<dbReference type="Gene3D" id="3.10.20.340">
    <property type="entry name" value="ArgJ beta chain, C-terminal domain"/>
    <property type="match status" value="1"/>
</dbReference>
<protein>
    <recommendedName>
        <fullName evidence="10">Arginine biosynthesis bifunctional protein ArgJ</fullName>
    </recommendedName>
    <domain>
        <recommendedName>
            <fullName evidence="10">Glutamate N-acetyltransferase</fullName>
            <ecNumber evidence="10">2.3.1.35</ecNumber>
        </recommendedName>
        <alternativeName>
            <fullName evidence="10">Ornithine acetyltransferase</fullName>
            <shortName evidence="10">OATase</shortName>
        </alternativeName>
        <alternativeName>
            <fullName evidence="10">Ornithine transacetylase</fullName>
        </alternativeName>
    </domain>
    <domain>
        <recommendedName>
            <fullName evidence="10">Amino-acid acetyltransferase</fullName>
            <ecNumber evidence="10">2.3.1.1</ecNumber>
        </recommendedName>
        <alternativeName>
            <fullName evidence="10">N-acetylglutamate synthase</fullName>
            <shortName evidence="10">AGSase</shortName>
        </alternativeName>
    </domain>
    <component>
        <recommendedName>
            <fullName evidence="10">Arginine biosynthesis bifunctional protein ArgJ alpha chain</fullName>
        </recommendedName>
    </component>
    <component>
        <recommendedName>
            <fullName evidence="10">Arginine biosynthesis bifunctional protein ArgJ beta chain</fullName>
        </recommendedName>
    </component>
</protein>
<dbReference type="FunFam" id="3.60.70.12:FF:000001">
    <property type="entry name" value="Arginine biosynthesis bifunctional protein ArgJ, chloroplastic"/>
    <property type="match status" value="1"/>
</dbReference>
<organism evidence="11 12">
    <name type="scientific">Clostridium cavendishii DSM 21758</name>
    <dbReference type="NCBI Taxonomy" id="1121302"/>
    <lineage>
        <taxon>Bacteria</taxon>
        <taxon>Bacillati</taxon>
        <taxon>Bacillota</taxon>
        <taxon>Clostridia</taxon>
        <taxon>Eubacteriales</taxon>
        <taxon>Clostridiaceae</taxon>
        <taxon>Clostridium</taxon>
    </lineage>
</organism>
<dbReference type="NCBIfam" id="TIGR00120">
    <property type="entry name" value="ArgJ"/>
    <property type="match status" value="1"/>
</dbReference>
<evidence type="ECO:0000256" key="9">
    <source>
        <dbReference type="ARBA" id="ARBA00049439"/>
    </source>
</evidence>
<dbReference type="InterPro" id="IPR042195">
    <property type="entry name" value="ArgJ_beta_C"/>
</dbReference>
<feature type="chain" id="PRO_5023482362" description="Arginine biosynthesis bifunctional protein ArgJ alpha chain" evidence="10">
    <location>
        <begin position="1"/>
        <end position="185"/>
    </location>
</feature>
<dbReference type="FunFam" id="3.10.20.340:FF:000001">
    <property type="entry name" value="Arginine biosynthesis bifunctional protein ArgJ, chloroplastic"/>
    <property type="match status" value="1"/>
</dbReference>
<gene>
    <name evidence="10" type="primary">argJ</name>
    <name evidence="11" type="ORF">SAMN02745163_00907</name>
</gene>
<reference evidence="11 12" key="1">
    <citation type="submission" date="2016-11" db="EMBL/GenBank/DDBJ databases">
        <authorList>
            <person name="Jaros S."/>
            <person name="Januszkiewicz K."/>
            <person name="Wedrychowicz H."/>
        </authorList>
    </citation>
    <scope>NUCLEOTIDE SEQUENCE [LARGE SCALE GENOMIC DNA]</scope>
    <source>
        <strain evidence="11 12">DSM 21758</strain>
    </source>
</reference>
<dbReference type="EMBL" id="FQZB01000005">
    <property type="protein sequence ID" value="SHI87277.1"/>
    <property type="molecule type" value="Genomic_DNA"/>
</dbReference>
<keyword evidence="4 10" id="KW-0028">Amino-acid biosynthesis</keyword>
<dbReference type="Proteomes" id="UP000184310">
    <property type="component" value="Unassembled WGS sequence"/>
</dbReference>
<dbReference type="AlphaFoldDB" id="A0A1M6EP62"/>
<evidence type="ECO:0000256" key="3">
    <source>
        <dbReference type="ARBA" id="ARBA00022571"/>
    </source>
</evidence>
<feature type="binding site" evidence="10">
    <location>
        <position position="149"/>
    </location>
    <ligand>
        <name>substrate</name>
    </ligand>
</feature>
<feature type="active site" description="Nucleophile" evidence="10">
    <location>
        <position position="186"/>
    </location>
</feature>
<evidence type="ECO:0000313" key="12">
    <source>
        <dbReference type="Proteomes" id="UP000184310"/>
    </source>
</evidence>
<comment type="subunit">
    <text evidence="2 10">Heterotetramer of two alpha and two beta chains.</text>
</comment>
<dbReference type="PANTHER" id="PTHR23100">
    <property type="entry name" value="ARGININE BIOSYNTHESIS BIFUNCTIONAL PROTEIN ARGJ"/>
    <property type="match status" value="1"/>
</dbReference>
<evidence type="ECO:0000256" key="10">
    <source>
        <dbReference type="HAMAP-Rule" id="MF_01106"/>
    </source>
</evidence>
<feature type="chain" id="PRO_5023482363" description="Arginine biosynthesis bifunctional protein ArgJ beta chain" evidence="10">
    <location>
        <begin position="186"/>
        <end position="403"/>
    </location>
</feature>
<evidence type="ECO:0000256" key="2">
    <source>
        <dbReference type="ARBA" id="ARBA00011475"/>
    </source>
</evidence>
<keyword evidence="8 10" id="KW-0012">Acyltransferase</keyword>
<evidence type="ECO:0000256" key="7">
    <source>
        <dbReference type="ARBA" id="ARBA00023268"/>
    </source>
</evidence>
<feature type="binding site" evidence="10">
    <location>
        <position position="272"/>
    </location>
    <ligand>
        <name>substrate</name>
    </ligand>
</feature>